<dbReference type="OMA" id="REWANNE"/>
<dbReference type="SUPFAM" id="SSF51905">
    <property type="entry name" value="FAD/NAD(P)-binding domain"/>
    <property type="match status" value="1"/>
</dbReference>
<keyword evidence="8" id="KW-1185">Reference proteome</keyword>
<feature type="domain" description="FAD-dependent oxidoreductase 2 FAD-binding" evidence="6">
    <location>
        <begin position="227"/>
        <end position="262"/>
    </location>
</feature>
<feature type="domain" description="Glucose-methanol-choline oxidoreductase N-terminal" evidence="5">
    <location>
        <begin position="273"/>
        <end position="339"/>
    </location>
</feature>
<dbReference type="Proteomes" id="UP000824469">
    <property type="component" value="Unassembled WGS sequence"/>
</dbReference>
<dbReference type="GO" id="GO:0050660">
    <property type="term" value="F:flavin adenine dinucleotide binding"/>
    <property type="evidence" value="ECO:0007669"/>
    <property type="project" value="InterPro"/>
</dbReference>
<accession>A0AA38GVD6</accession>
<keyword evidence="3" id="KW-0274">FAD</keyword>
<evidence type="ECO:0008006" key="9">
    <source>
        <dbReference type="Google" id="ProtNLM"/>
    </source>
</evidence>
<evidence type="ECO:0000256" key="3">
    <source>
        <dbReference type="ARBA" id="ARBA00022827"/>
    </source>
</evidence>
<feature type="non-terminal residue" evidence="7">
    <location>
        <position position="1"/>
    </location>
</feature>
<evidence type="ECO:0000313" key="7">
    <source>
        <dbReference type="EMBL" id="KAH9329547.1"/>
    </source>
</evidence>
<keyword evidence="4" id="KW-0560">Oxidoreductase</keyword>
<keyword evidence="2" id="KW-0285">Flavoprotein</keyword>
<comment type="caution">
    <text evidence="7">The sequence shown here is derived from an EMBL/GenBank/DDBJ whole genome shotgun (WGS) entry which is preliminary data.</text>
</comment>
<evidence type="ECO:0000256" key="4">
    <source>
        <dbReference type="ARBA" id="ARBA00023002"/>
    </source>
</evidence>
<dbReference type="Pfam" id="PF00732">
    <property type="entry name" value="GMC_oxred_N"/>
    <property type="match status" value="1"/>
</dbReference>
<comment type="similarity">
    <text evidence="1">Belongs to the GMC oxidoreductase family.</text>
</comment>
<evidence type="ECO:0000256" key="2">
    <source>
        <dbReference type="ARBA" id="ARBA00022630"/>
    </source>
</evidence>
<evidence type="ECO:0000259" key="5">
    <source>
        <dbReference type="Pfam" id="PF00732"/>
    </source>
</evidence>
<organism evidence="7 8">
    <name type="scientific">Taxus chinensis</name>
    <name type="common">Chinese yew</name>
    <name type="synonym">Taxus wallichiana var. chinensis</name>
    <dbReference type="NCBI Taxonomy" id="29808"/>
    <lineage>
        <taxon>Eukaryota</taxon>
        <taxon>Viridiplantae</taxon>
        <taxon>Streptophyta</taxon>
        <taxon>Embryophyta</taxon>
        <taxon>Tracheophyta</taxon>
        <taxon>Spermatophyta</taxon>
        <taxon>Pinopsida</taxon>
        <taxon>Pinidae</taxon>
        <taxon>Conifers II</taxon>
        <taxon>Cupressales</taxon>
        <taxon>Taxaceae</taxon>
        <taxon>Taxus</taxon>
    </lineage>
</organism>
<sequence length="340" mass="36562">MEGRNSAHPLLRGGRPPYPHSFSFAEMESLAALCDTFIPSKNNCNDFESISGSQYGMPAHMAGLIEKHCPRAAVIMARCVLLCLYTRLGTLLLCGTQSLSKASPFPSLQNFAAIPLHVREKILLRWSLGTASIFDPIFQLIFKTFKTCCVFSFYSRADESGWNPSWKAIGYSPPYIPKPETETRALDGGIIDASSVNDAALQRFLGDAGFEISREIGEQNLWKVKCDCVVVGSGAGGGVAAGKLAGAGFRVLVVEKGKYFAGGDLSLIEGPSMDQMYARGGLLATTDAKVSVLAGATVGGGSAINWSACIRTPPHVLREWANNEGLSLFQSQEYELAMSE</sequence>
<evidence type="ECO:0000256" key="1">
    <source>
        <dbReference type="ARBA" id="ARBA00010790"/>
    </source>
</evidence>
<dbReference type="EMBL" id="JAHRHJ020000001">
    <property type="protein sequence ID" value="KAH9329547.1"/>
    <property type="molecule type" value="Genomic_DNA"/>
</dbReference>
<dbReference type="InterPro" id="IPR003953">
    <property type="entry name" value="FAD-dep_OxRdtase_2_FAD-bd"/>
</dbReference>
<gene>
    <name evidence="7" type="ORF">KI387_001655</name>
</gene>
<dbReference type="InterPro" id="IPR000172">
    <property type="entry name" value="GMC_OxRdtase_N"/>
</dbReference>
<dbReference type="Gene3D" id="3.50.50.60">
    <property type="entry name" value="FAD/NAD(P)-binding domain"/>
    <property type="match status" value="1"/>
</dbReference>
<dbReference type="PANTHER" id="PTHR46056">
    <property type="entry name" value="LONG-CHAIN-ALCOHOL OXIDASE"/>
    <property type="match status" value="1"/>
</dbReference>
<dbReference type="PANTHER" id="PTHR46056:SF12">
    <property type="entry name" value="LONG-CHAIN-ALCOHOL OXIDASE"/>
    <property type="match status" value="1"/>
</dbReference>
<name>A0AA38GVD6_TAXCH</name>
<proteinExistence type="inferred from homology"/>
<dbReference type="GO" id="GO:0016614">
    <property type="term" value="F:oxidoreductase activity, acting on CH-OH group of donors"/>
    <property type="evidence" value="ECO:0007669"/>
    <property type="project" value="InterPro"/>
</dbReference>
<dbReference type="InterPro" id="IPR036188">
    <property type="entry name" value="FAD/NAD-bd_sf"/>
</dbReference>
<evidence type="ECO:0000259" key="6">
    <source>
        <dbReference type="Pfam" id="PF00890"/>
    </source>
</evidence>
<protein>
    <recommendedName>
        <fullName evidence="9">Long-chain-alcohol oxidase</fullName>
    </recommendedName>
</protein>
<dbReference type="Pfam" id="PF00890">
    <property type="entry name" value="FAD_binding_2"/>
    <property type="match status" value="1"/>
</dbReference>
<reference evidence="7 8" key="1">
    <citation type="journal article" date="2021" name="Nat. Plants">
        <title>The Taxus genome provides insights into paclitaxel biosynthesis.</title>
        <authorList>
            <person name="Xiong X."/>
            <person name="Gou J."/>
            <person name="Liao Q."/>
            <person name="Li Y."/>
            <person name="Zhou Q."/>
            <person name="Bi G."/>
            <person name="Li C."/>
            <person name="Du R."/>
            <person name="Wang X."/>
            <person name="Sun T."/>
            <person name="Guo L."/>
            <person name="Liang H."/>
            <person name="Lu P."/>
            <person name="Wu Y."/>
            <person name="Zhang Z."/>
            <person name="Ro D.K."/>
            <person name="Shang Y."/>
            <person name="Huang S."/>
            <person name="Yan J."/>
        </authorList>
    </citation>
    <scope>NUCLEOTIDE SEQUENCE [LARGE SCALE GENOMIC DNA]</scope>
    <source>
        <strain evidence="7">Ta-2019</strain>
    </source>
</reference>
<evidence type="ECO:0000313" key="8">
    <source>
        <dbReference type="Proteomes" id="UP000824469"/>
    </source>
</evidence>
<dbReference type="AlphaFoldDB" id="A0AA38GVD6"/>